<dbReference type="Pfam" id="PF01584">
    <property type="entry name" value="CheW"/>
    <property type="match status" value="1"/>
</dbReference>
<evidence type="ECO:0000313" key="2">
    <source>
        <dbReference type="EMBL" id="UXY15737.1"/>
    </source>
</evidence>
<gene>
    <name evidence="2" type="ORF">N8I74_01600</name>
</gene>
<evidence type="ECO:0000313" key="3">
    <source>
        <dbReference type="Proteomes" id="UP001061302"/>
    </source>
</evidence>
<dbReference type="EMBL" id="CP106753">
    <property type="protein sequence ID" value="UXY15737.1"/>
    <property type="molecule type" value="Genomic_DNA"/>
</dbReference>
<accession>A0ABY6DNY2</accession>
<name>A0ABY6DNY2_9NEIS</name>
<dbReference type="InterPro" id="IPR002545">
    <property type="entry name" value="CheW-lke_dom"/>
</dbReference>
<organism evidence="2 3">
    <name type="scientific">Chitiniphilus purpureus</name>
    <dbReference type="NCBI Taxonomy" id="2981137"/>
    <lineage>
        <taxon>Bacteria</taxon>
        <taxon>Pseudomonadati</taxon>
        <taxon>Pseudomonadota</taxon>
        <taxon>Betaproteobacteria</taxon>
        <taxon>Neisseriales</taxon>
        <taxon>Chitinibacteraceae</taxon>
        <taxon>Chitiniphilus</taxon>
    </lineage>
</organism>
<dbReference type="RefSeq" id="WP_263125172.1">
    <property type="nucleotide sequence ID" value="NZ_CP106753.1"/>
</dbReference>
<sequence length="170" mass="18570">MAKRISLREYQEGVVARLKTATATAQVDARLGVRIDNRNWLIDLADVAEVMPVPTISPVPLAHPWFRGTANIRGNLVSVSDLAWFFGGTPLLSNPANRLVLLHPRHLPHAAVLVERMLGLKHLADLTEVEADGGGNWNGAQYDDAAGTRWQVLEIPKLASEPTFLQAGLN</sequence>
<keyword evidence="3" id="KW-1185">Reference proteome</keyword>
<dbReference type="SUPFAM" id="SSF50341">
    <property type="entry name" value="CheW-like"/>
    <property type="match status" value="1"/>
</dbReference>
<dbReference type="SMART" id="SM00260">
    <property type="entry name" value="CheW"/>
    <property type="match status" value="1"/>
</dbReference>
<feature type="domain" description="CheW-like" evidence="1">
    <location>
        <begin position="27"/>
        <end position="164"/>
    </location>
</feature>
<proteinExistence type="predicted"/>
<dbReference type="Proteomes" id="UP001061302">
    <property type="component" value="Chromosome"/>
</dbReference>
<dbReference type="Gene3D" id="2.30.30.40">
    <property type="entry name" value="SH3 Domains"/>
    <property type="match status" value="1"/>
</dbReference>
<evidence type="ECO:0000259" key="1">
    <source>
        <dbReference type="PROSITE" id="PS50851"/>
    </source>
</evidence>
<dbReference type="PROSITE" id="PS50851">
    <property type="entry name" value="CHEW"/>
    <property type="match status" value="1"/>
</dbReference>
<dbReference type="Gene3D" id="2.40.50.180">
    <property type="entry name" value="CheA-289, Domain 4"/>
    <property type="match status" value="1"/>
</dbReference>
<reference evidence="2" key="1">
    <citation type="submission" date="2022-10" db="EMBL/GenBank/DDBJ databases">
        <title>Chitiniphilus purpureus sp. nov., a novel chitin-degrading bacterium isolated from crawfish pond sediment.</title>
        <authorList>
            <person name="Li K."/>
        </authorList>
    </citation>
    <scope>NUCLEOTIDE SEQUENCE</scope>
    <source>
        <strain evidence="2">CD1</strain>
    </source>
</reference>
<dbReference type="InterPro" id="IPR036061">
    <property type="entry name" value="CheW-like_dom_sf"/>
</dbReference>
<protein>
    <submittedName>
        <fullName evidence="2">Chemotaxis protein CheW</fullName>
    </submittedName>
</protein>